<keyword evidence="3" id="KW-0479">Metal-binding</keyword>
<dbReference type="InterPro" id="IPR036589">
    <property type="entry name" value="HCY_dom_sf"/>
</dbReference>
<feature type="binding site" evidence="3">
    <location>
        <position position="297"/>
    </location>
    <ligand>
        <name>Zn(2+)</name>
        <dbReference type="ChEBI" id="CHEBI:29105"/>
    </ligand>
</feature>
<organism evidence="5 6">
    <name type="scientific">Variovorax boronicumulans</name>
    <dbReference type="NCBI Taxonomy" id="436515"/>
    <lineage>
        <taxon>Bacteria</taxon>
        <taxon>Pseudomonadati</taxon>
        <taxon>Pseudomonadota</taxon>
        <taxon>Betaproteobacteria</taxon>
        <taxon>Burkholderiales</taxon>
        <taxon>Comamonadaceae</taxon>
        <taxon>Variovorax</taxon>
    </lineage>
</organism>
<dbReference type="PANTHER" id="PTHR11103">
    <property type="entry name" value="SLR1189 PROTEIN"/>
    <property type="match status" value="1"/>
</dbReference>
<keyword evidence="2 3" id="KW-0808">Transferase</keyword>
<dbReference type="Pfam" id="PF02574">
    <property type="entry name" value="S-methyl_trans"/>
    <property type="match status" value="1"/>
</dbReference>
<dbReference type="GO" id="GO:0046872">
    <property type="term" value="F:metal ion binding"/>
    <property type="evidence" value="ECO:0007669"/>
    <property type="project" value="UniProtKB-KW"/>
</dbReference>
<dbReference type="Gene3D" id="3.20.20.330">
    <property type="entry name" value="Homocysteine-binding-like domain"/>
    <property type="match status" value="1"/>
</dbReference>
<feature type="binding site" evidence="3">
    <location>
        <position position="227"/>
    </location>
    <ligand>
        <name>Zn(2+)</name>
        <dbReference type="ChEBI" id="CHEBI:29105"/>
    </ligand>
</feature>
<evidence type="ECO:0000259" key="4">
    <source>
        <dbReference type="PROSITE" id="PS50970"/>
    </source>
</evidence>
<dbReference type="SUPFAM" id="SSF82282">
    <property type="entry name" value="Homocysteine S-methyltransferase"/>
    <property type="match status" value="1"/>
</dbReference>
<dbReference type="InterPro" id="IPR003726">
    <property type="entry name" value="HCY_dom"/>
</dbReference>
<keyword evidence="3" id="KW-0862">Zinc</keyword>
<dbReference type="GO" id="GO:0032259">
    <property type="term" value="P:methylation"/>
    <property type="evidence" value="ECO:0007669"/>
    <property type="project" value="UniProtKB-KW"/>
</dbReference>
<dbReference type="Proteomes" id="UP000217154">
    <property type="component" value="Chromosome"/>
</dbReference>
<gene>
    <name evidence="5" type="ORF">CKY39_21765</name>
</gene>
<dbReference type="KEGG" id="vbo:CKY39_21765"/>
<protein>
    <submittedName>
        <fullName evidence="5">Homocysteine S-methyltransferase</fullName>
    </submittedName>
</protein>
<feature type="binding site" evidence="3">
    <location>
        <position position="298"/>
    </location>
    <ligand>
        <name>Zn(2+)</name>
        <dbReference type="ChEBI" id="CHEBI:29105"/>
    </ligand>
</feature>
<feature type="domain" description="Hcy-binding" evidence="4">
    <location>
        <begin position="4"/>
        <end position="312"/>
    </location>
</feature>
<evidence type="ECO:0000313" key="5">
    <source>
        <dbReference type="EMBL" id="ATA55561.1"/>
    </source>
</evidence>
<dbReference type="AlphaFoldDB" id="A0A250DN68"/>
<evidence type="ECO:0000256" key="2">
    <source>
        <dbReference type="ARBA" id="ARBA00022679"/>
    </source>
</evidence>
<dbReference type="RefSeq" id="WP_095745914.1">
    <property type="nucleotide sequence ID" value="NZ_CP023284.1"/>
</dbReference>
<dbReference type="GO" id="GO:0008168">
    <property type="term" value="F:methyltransferase activity"/>
    <property type="evidence" value="ECO:0007669"/>
    <property type="project" value="UniProtKB-UniRule"/>
</dbReference>
<keyword evidence="1 3" id="KW-0489">Methyltransferase</keyword>
<evidence type="ECO:0000313" key="6">
    <source>
        <dbReference type="Proteomes" id="UP000217154"/>
    </source>
</evidence>
<dbReference type="EMBL" id="CP023284">
    <property type="protein sequence ID" value="ATA55561.1"/>
    <property type="molecule type" value="Genomic_DNA"/>
</dbReference>
<sequence length="320" mass="34978">MATYRSALPQLGDDFFMTDGGIETTLIFLEGQELPDFAAFHLLRTPEGERVLRKYFRTYAALARSFDVGLILETATWRSNPDWGNRLGYGPEELAAVDRQLVGLLEDIRDAYQTRRTPIVISGCLGPRGDGYVPDRAMSVREAQDYHRAQVETFAGTAADLVTAITMNYVEEASGIALAAKQASMPVVISFTVETDGRLPTGQSLADAIQQVDGATAGYPAYFMINCAHPSHFQQVVHGDAPWAGRIRGLRANASRMSHAELNEAPELDAGDPVELGQAYAALKMHRLKRLNVMGGCCGTDDRHVKQLAMACLPLFRGVV</sequence>
<proteinExistence type="predicted"/>
<accession>A0A250DN68</accession>
<evidence type="ECO:0000256" key="3">
    <source>
        <dbReference type="PROSITE-ProRule" id="PRU00333"/>
    </source>
</evidence>
<dbReference type="PROSITE" id="PS50970">
    <property type="entry name" value="HCY"/>
    <property type="match status" value="1"/>
</dbReference>
<evidence type="ECO:0000256" key="1">
    <source>
        <dbReference type="ARBA" id="ARBA00022603"/>
    </source>
</evidence>
<comment type="cofactor">
    <cofactor evidence="3">
        <name>Zn(2+)</name>
        <dbReference type="ChEBI" id="CHEBI:29105"/>
    </cofactor>
</comment>
<reference evidence="5 6" key="1">
    <citation type="submission" date="2017-09" db="EMBL/GenBank/DDBJ databases">
        <title>The diverse metabolic capabilities of V. boronicumulans make it an excellent choice for continued studies on novel biodegradation.</title>
        <authorList>
            <person name="Sun S."/>
        </authorList>
    </citation>
    <scope>NUCLEOTIDE SEQUENCE [LARGE SCALE GENOMIC DNA]</scope>
    <source>
        <strain evidence="5 6">J1</strain>
    </source>
</reference>
<name>A0A250DN68_9BURK</name>
<dbReference type="PANTHER" id="PTHR11103:SF18">
    <property type="entry name" value="SLR1189 PROTEIN"/>
    <property type="match status" value="1"/>
</dbReference>